<feature type="region of interest" description="Disordered" evidence="1">
    <location>
        <begin position="134"/>
        <end position="164"/>
    </location>
</feature>
<name>A0A849HLP8_9MICO</name>
<evidence type="ECO:0000259" key="3">
    <source>
        <dbReference type="PROSITE" id="PS51782"/>
    </source>
</evidence>
<dbReference type="SMART" id="SM00257">
    <property type="entry name" value="LysM"/>
    <property type="match status" value="2"/>
</dbReference>
<feature type="domain" description="LysM" evidence="3">
    <location>
        <begin position="209"/>
        <end position="259"/>
    </location>
</feature>
<feature type="transmembrane region" description="Helical" evidence="2">
    <location>
        <begin position="21"/>
        <end position="44"/>
    </location>
</feature>
<feature type="compositionally biased region" description="Low complexity" evidence="1">
    <location>
        <begin position="254"/>
        <end position="274"/>
    </location>
</feature>
<evidence type="ECO:0000313" key="5">
    <source>
        <dbReference type="Proteomes" id="UP000588586"/>
    </source>
</evidence>
<keyword evidence="2" id="KW-0812">Transmembrane</keyword>
<accession>A0A849HLP8</accession>
<dbReference type="InterPro" id="IPR052196">
    <property type="entry name" value="Bact_Kbp"/>
</dbReference>
<feature type="transmembrane region" description="Helical" evidence="2">
    <location>
        <begin position="468"/>
        <end position="491"/>
    </location>
</feature>
<dbReference type="PROSITE" id="PS51782">
    <property type="entry name" value="LYSM"/>
    <property type="match status" value="1"/>
</dbReference>
<dbReference type="CDD" id="cd00118">
    <property type="entry name" value="LysM"/>
    <property type="match status" value="2"/>
</dbReference>
<evidence type="ECO:0000313" key="4">
    <source>
        <dbReference type="EMBL" id="NNM48282.1"/>
    </source>
</evidence>
<keyword evidence="5" id="KW-1185">Reference proteome</keyword>
<dbReference type="SUPFAM" id="SSF54106">
    <property type="entry name" value="LysM domain"/>
    <property type="match status" value="1"/>
</dbReference>
<protein>
    <submittedName>
        <fullName evidence="4">LysM peptidoglycan-binding domain-containing protein</fullName>
    </submittedName>
</protein>
<feature type="region of interest" description="Disordered" evidence="1">
    <location>
        <begin position="334"/>
        <end position="462"/>
    </location>
</feature>
<feature type="transmembrane region" description="Helical" evidence="2">
    <location>
        <begin position="64"/>
        <end position="94"/>
    </location>
</feature>
<feature type="compositionally biased region" description="Low complexity" evidence="1">
    <location>
        <begin position="134"/>
        <end position="162"/>
    </location>
</feature>
<proteinExistence type="predicted"/>
<feature type="compositionally biased region" description="Low complexity" evidence="1">
    <location>
        <begin position="373"/>
        <end position="388"/>
    </location>
</feature>
<gene>
    <name evidence="4" type="ORF">HJG52_20035</name>
</gene>
<dbReference type="Proteomes" id="UP000588586">
    <property type="component" value="Unassembled WGS sequence"/>
</dbReference>
<reference evidence="4 5" key="1">
    <citation type="submission" date="2020-04" db="EMBL/GenBank/DDBJ databases">
        <title>Knoellia sp. isolate from air conditioner.</title>
        <authorList>
            <person name="Chea S."/>
            <person name="Kim D.-U."/>
        </authorList>
    </citation>
    <scope>NUCLEOTIDE SEQUENCE [LARGE SCALE GENOMIC DNA]</scope>
    <source>
        <strain evidence="4 5">DB2414S</strain>
    </source>
</reference>
<comment type="caution">
    <text evidence="4">The sequence shown here is derived from an EMBL/GenBank/DDBJ whole genome shotgun (WGS) entry which is preliminary data.</text>
</comment>
<dbReference type="InterPro" id="IPR036779">
    <property type="entry name" value="LysM_dom_sf"/>
</dbReference>
<feature type="compositionally biased region" description="Basic and acidic residues" evidence="1">
    <location>
        <begin position="345"/>
        <end position="372"/>
    </location>
</feature>
<dbReference type="InterPro" id="IPR018392">
    <property type="entry name" value="LysM"/>
</dbReference>
<dbReference type="AlphaFoldDB" id="A0A849HLP8"/>
<feature type="compositionally biased region" description="Low complexity" evidence="1">
    <location>
        <begin position="402"/>
        <end position="451"/>
    </location>
</feature>
<dbReference type="PANTHER" id="PTHR34700">
    <property type="entry name" value="POTASSIUM BINDING PROTEIN KBP"/>
    <property type="match status" value="1"/>
</dbReference>
<feature type="region of interest" description="Disordered" evidence="1">
    <location>
        <begin position="254"/>
        <end position="279"/>
    </location>
</feature>
<keyword evidence="2" id="KW-0472">Membrane</keyword>
<organism evidence="4 5">
    <name type="scientific">Knoellia koreensis</name>
    <dbReference type="NCBI Taxonomy" id="2730921"/>
    <lineage>
        <taxon>Bacteria</taxon>
        <taxon>Bacillati</taxon>
        <taxon>Actinomycetota</taxon>
        <taxon>Actinomycetes</taxon>
        <taxon>Micrococcales</taxon>
        <taxon>Intrasporangiaceae</taxon>
        <taxon>Knoellia</taxon>
    </lineage>
</organism>
<dbReference type="PANTHER" id="PTHR34700:SF4">
    <property type="entry name" value="PHAGE-LIKE ELEMENT PBSX PROTEIN XKDP"/>
    <property type="match status" value="1"/>
</dbReference>
<feature type="region of interest" description="Disordered" evidence="1">
    <location>
        <begin position="177"/>
        <end position="210"/>
    </location>
</feature>
<dbReference type="Gene3D" id="3.10.350.10">
    <property type="entry name" value="LysM domain"/>
    <property type="match status" value="2"/>
</dbReference>
<evidence type="ECO:0000256" key="2">
    <source>
        <dbReference type="SAM" id="Phobius"/>
    </source>
</evidence>
<dbReference type="EMBL" id="JABEPQ010000009">
    <property type="protein sequence ID" value="NNM48282.1"/>
    <property type="molecule type" value="Genomic_DNA"/>
</dbReference>
<evidence type="ECO:0000256" key="1">
    <source>
        <dbReference type="SAM" id="MobiDB-lite"/>
    </source>
</evidence>
<keyword evidence="2" id="KW-1133">Transmembrane helix</keyword>
<dbReference type="RefSeq" id="WP_171245406.1">
    <property type="nucleotide sequence ID" value="NZ_JABEPQ010000009.1"/>
</dbReference>
<dbReference type="Pfam" id="PF01476">
    <property type="entry name" value="LysM"/>
    <property type="match status" value="1"/>
</dbReference>
<sequence>MTQQPMTTPASSTVRARLTGLAATLAVLAILGGLPAVLLAVGGIPNRLPSLDDLTGALTRPDDGTLAVTAFVILGWLAWVVLAGSILTEVAAALRGRTVRPLPGLALPQGAARVLVTAAALLFVSTPLATPAAAAATGTTPTTPAATATTGYPSSGSGATTAEPSMSAMVQTANGTLAAGADPRTGPATQVGDTPDAPMTGTADSVARRRHVVRQGDSLWSIAEEHLGSGRRYPEIAALNRDILGARPDFLTPGTALRLPAPTPTTHVTHGTTEPDGDATGRLHVVQRGETLSEIAATELGDPNRYPEIFEASRDTPQPGGARLTDPDVIDIGWTLTIPDTPTADDGRDTSQLDPRPDRRPADLSTIDRHDNGATADDSAATASGSATQEPATERRSDDTTPDTANPAGASAATPTPTPRTAASATTLPAESPAPATTAASRADTRQTAADTDTDIEDGMGDGTVTPAWLLTGLTGAGGILAGSMFLALRARRRAQFRARRPGRTIAVPGPELAPVEKTVTVTGEPAAVKVEWLDEVLRRLAAAQTATAEPMPQLAALQLGPTELTLHLSQTQDAPAPWRSAGDRRWHLPTTTGPDEVGPLVADQPAPYPLLVTVGTADTGETWLLNCELLTPLTITGDPTYAQDLARYLAAELACNPWSHGVTVHCIGVAEELAALNPDRVRAQPTPDTVAGEALTDATSTLHRASDAALDVPTARAAQTGAEHWHATLLLLDEVAAQDAAVQQLRAFITDHPGMTATSVVLTSQAGATDGVAVHATPEGRVTVPAVGLDLIAVGLTPDEAKGCAALLAQADTASDDPIPADPEARGWRGLADEAGALRVEHSLTRVSLTSVTTAEDRPTSILDLRDEDYLQVAATTTEDLETLAAAVTPETRHLVEDADPDLDRDLQAWSSEGCDLPRLTLLGPVRARTRGVALTKRKPYYTELLAYLATRPYGATPDELADAFSLTPARARNDVKIVRDWLGVNPRTGRKHLPDAREAPAAKARGVGVYQVEDVLVDVDLFKRLRLRGEARGADGMPDLRRALTLVEGRPFDRLRPGGWSWLLEGDRLDHHMLCAVVDVAHLVTTHSLQAGDHRTARAATELACLAAPYEEIPRLDLAAVAAAEGHHQEAERIATDDICNRTDVDGAPDELPDRTQRIIERHHWLRSEHAS</sequence>